<proteinExistence type="predicted"/>
<accession>A0A2D3V8D4</accession>
<dbReference type="EMBL" id="FJUY01000015">
    <property type="protein sequence ID" value="CZT23180.1"/>
    <property type="molecule type" value="Genomic_DNA"/>
</dbReference>
<sequence length="184" mass="20867">MSNEYQTPGVIKTYDIGTDHVHTQRVLEIQHNTVPILWAGTSFGVINITSDGDGLQTLAAVMPKSFYSVRVMLGPNPHALPKDAWADVLPEGRRSSQHAFMFDDRLFWWRRMHDKSNGASLMGGHDFKLVDGDDRAIAVYIDDRRTFHVEKIGRIDYFVELGRYLELFSLAAILGIQHGIRRLA</sequence>
<evidence type="ECO:0000313" key="1">
    <source>
        <dbReference type="EMBL" id="CZT23180.1"/>
    </source>
</evidence>
<dbReference type="OrthoDB" id="3646623at2759"/>
<organism evidence="1 2">
    <name type="scientific">Ramularia collo-cygni</name>
    <dbReference type="NCBI Taxonomy" id="112498"/>
    <lineage>
        <taxon>Eukaryota</taxon>
        <taxon>Fungi</taxon>
        <taxon>Dikarya</taxon>
        <taxon>Ascomycota</taxon>
        <taxon>Pezizomycotina</taxon>
        <taxon>Dothideomycetes</taxon>
        <taxon>Dothideomycetidae</taxon>
        <taxon>Mycosphaerellales</taxon>
        <taxon>Mycosphaerellaceae</taxon>
        <taxon>Ramularia</taxon>
    </lineage>
</organism>
<protein>
    <submittedName>
        <fullName evidence="1">Uncharacterized protein</fullName>
    </submittedName>
</protein>
<keyword evidence="2" id="KW-1185">Reference proteome</keyword>
<dbReference type="STRING" id="112498.A0A2D3V8D4"/>
<name>A0A2D3V8D4_9PEZI</name>
<feature type="unsure residue" description="D or N" evidence="1">
    <location>
        <position position="53"/>
    </location>
</feature>
<reference evidence="1 2" key="1">
    <citation type="submission" date="2016-03" db="EMBL/GenBank/DDBJ databases">
        <authorList>
            <person name="Ploux O."/>
        </authorList>
    </citation>
    <scope>NUCLEOTIDE SEQUENCE [LARGE SCALE GENOMIC DNA]</scope>
    <source>
        <strain evidence="1 2">URUG2</strain>
    </source>
</reference>
<dbReference type="Proteomes" id="UP000225277">
    <property type="component" value="Unassembled WGS sequence"/>
</dbReference>
<dbReference type="AlphaFoldDB" id="A0A2D3V8D4"/>
<evidence type="ECO:0000313" key="2">
    <source>
        <dbReference type="Proteomes" id="UP000225277"/>
    </source>
</evidence>
<gene>
    <name evidence="1" type="ORF">RCC_08890</name>
</gene>